<evidence type="ECO:0000256" key="1">
    <source>
        <dbReference type="ARBA" id="ARBA00004635"/>
    </source>
</evidence>
<proteinExistence type="inferred from homology"/>
<evidence type="ECO:0000256" key="6">
    <source>
        <dbReference type="PIRNR" id="PIRNR002854"/>
    </source>
</evidence>
<evidence type="ECO:0000256" key="2">
    <source>
        <dbReference type="ARBA" id="ARBA00022729"/>
    </source>
</evidence>
<evidence type="ECO:0000313" key="8">
    <source>
        <dbReference type="EMBL" id="ALS35666.1"/>
    </source>
</evidence>
<dbReference type="EMBL" id="CP013655">
    <property type="protein sequence ID" value="ALS35666.1"/>
    <property type="molecule type" value="Genomic_DNA"/>
</dbReference>
<dbReference type="STRING" id="118060.ATZ35_00370"/>
<evidence type="ECO:0000256" key="4">
    <source>
        <dbReference type="ARBA" id="ARBA00023139"/>
    </source>
</evidence>
<gene>
    <name evidence="8" type="ORF">ATZ35_00370</name>
</gene>
<dbReference type="SUPFAM" id="SSF53850">
    <property type="entry name" value="Periplasmic binding protein-like II"/>
    <property type="match status" value="1"/>
</dbReference>
<comment type="subcellular location">
    <subcellularLocation>
        <location evidence="1">Membrane</location>
        <topology evidence="1">Lipid-anchor</topology>
    </subcellularLocation>
</comment>
<dbReference type="InterPro" id="IPR004872">
    <property type="entry name" value="Lipoprotein_NlpA"/>
</dbReference>
<reference evidence="9" key="1">
    <citation type="submission" date="2015-12" db="EMBL/GenBank/DDBJ databases">
        <authorList>
            <person name="Lauer A."/>
            <person name="Humrighouse B."/>
            <person name="Loparev V."/>
            <person name="Shewmaker P.L."/>
            <person name="Whitney A.M."/>
            <person name="McLaughlin R.W."/>
        </authorList>
    </citation>
    <scope>NUCLEOTIDE SEQUENCE [LARGE SCALE GENOMIC DNA]</scope>
    <source>
        <strain evidence="9">LMG 26678</strain>
    </source>
</reference>
<keyword evidence="5 6" id="KW-0449">Lipoprotein</keyword>
<evidence type="ECO:0000313" key="9">
    <source>
        <dbReference type="Proteomes" id="UP000067523"/>
    </source>
</evidence>
<keyword evidence="2" id="KW-0732">Signal</keyword>
<keyword evidence="9" id="KW-1185">Reference proteome</keyword>
<dbReference type="PANTHER" id="PTHR30429:SF3">
    <property type="entry name" value="LIPOPROTEIN"/>
    <property type="match status" value="1"/>
</dbReference>
<dbReference type="PROSITE" id="PS51257">
    <property type="entry name" value="PROKAR_LIPOPROTEIN"/>
    <property type="match status" value="1"/>
</dbReference>
<name>A0A0U2NMA0_9ENTE</name>
<feature type="lipid moiety-binding region" description="S-diacylglycerol cysteine" evidence="7">
    <location>
        <position position="19"/>
    </location>
</feature>
<keyword evidence="4" id="KW-0564">Palmitate</keyword>
<accession>A0A0U2NMA0</accession>
<dbReference type="Pfam" id="PF03180">
    <property type="entry name" value="Lipoprotein_9"/>
    <property type="match status" value="1"/>
</dbReference>
<organism evidence="8 9">
    <name type="scientific">Enterococcus rotai</name>
    <dbReference type="NCBI Taxonomy" id="118060"/>
    <lineage>
        <taxon>Bacteria</taxon>
        <taxon>Bacillati</taxon>
        <taxon>Bacillota</taxon>
        <taxon>Bacilli</taxon>
        <taxon>Lactobacillales</taxon>
        <taxon>Enterococcaceae</taxon>
        <taxon>Enterococcus</taxon>
    </lineage>
</organism>
<protein>
    <recommendedName>
        <fullName evidence="6">Lipoprotein</fullName>
    </recommendedName>
</protein>
<comment type="similarity">
    <text evidence="6">Belongs to the nlpA lipoprotein family.</text>
</comment>
<dbReference type="PANTHER" id="PTHR30429">
    <property type="entry name" value="D-METHIONINE-BINDING LIPOPROTEIN METQ"/>
    <property type="match status" value="1"/>
</dbReference>
<dbReference type="AlphaFoldDB" id="A0A0U2NMA0"/>
<dbReference type="GO" id="GO:0016020">
    <property type="term" value="C:membrane"/>
    <property type="evidence" value="ECO:0007669"/>
    <property type="project" value="UniProtKB-SubCell"/>
</dbReference>
<dbReference type="KEGG" id="erx:ATZ35_00370"/>
<evidence type="ECO:0000256" key="3">
    <source>
        <dbReference type="ARBA" id="ARBA00023136"/>
    </source>
</evidence>
<dbReference type="Gene3D" id="3.40.190.10">
    <property type="entry name" value="Periplasmic binding protein-like II"/>
    <property type="match status" value="2"/>
</dbReference>
<evidence type="ECO:0000256" key="5">
    <source>
        <dbReference type="ARBA" id="ARBA00023288"/>
    </source>
</evidence>
<keyword evidence="3" id="KW-0472">Membrane</keyword>
<sequence length="288" mass="31852">MKKWIGFSILAALFLVTGCNSQNKKETTKEKDQTTKIILGSVDSDADIWRFIAESDLAKKAGLTIEVKEINGGPQLNNATVEEQVDVNAFQSLGYLNSFNQDSDQKLVPIATTYMEPMGIYSDKYKSVTDIKNGAIVAIADNPANTARGLRLMETAGLIKLAKDFDNGTGTPSDIIENPKQLEFKMIDDTTGPRVLQDVDLALISNTIAFEGGLNVLKDALFKEEIDENTQQSINVLVTKEERQQDQTLKKLAALYHSQAVTDYIQEHFGGTKVDVQEEIGKLWEAEK</sequence>
<dbReference type="RefSeq" id="WP_208928332.1">
    <property type="nucleotide sequence ID" value="NZ_CP013655.1"/>
</dbReference>
<dbReference type="PIRSF" id="PIRSF002854">
    <property type="entry name" value="MetQ"/>
    <property type="match status" value="1"/>
</dbReference>
<dbReference type="Proteomes" id="UP000067523">
    <property type="component" value="Chromosome"/>
</dbReference>
<evidence type="ECO:0000256" key="7">
    <source>
        <dbReference type="PIRSR" id="PIRSR002854-1"/>
    </source>
</evidence>